<sequence length="232" mass="25225">MNRVTIESKFVSNEALFELKRAHELKIAKDLNRFLLEVEFPWKALGKTLTHFVEGIVQKIPLEERIQGHVSPQAYIENRDSVVICEGAVVEPGAYISGPTFIGPKVVVRHGAYIRGSVYIAEGAIVGHSSECKGSILLPNAKAAHFNYVGDSILGYDCNLGAGTKLANLKINHSNIILRLDNKKVDSGLKKFGAILGNRAQTGCNSVTNPGTIMLPEVVLLPNQTALGILKR</sequence>
<dbReference type="KEGG" id="sbf:JCM31447_08130"/>
<name>A0A4P2VU07_FLUSA</name>
<keyword evidence="2" id="KW-0012">Acyltransferase</keyword>
<dbReference type="PANTHER" id="PTHR43584:SF8">
    <property type="entry name" value="N-ACETYLMURAMATE ALPHA-1-PHOSPHATE URIDYLYLTRANSFERASE"/>
    <property type="match status" value="1"/>
</dbReference>
<dbReference type="OrthoDB" id="9775031at2"/>
<evidence type="ECO:0000256" key="2">
    <source>
        <dbReference type="ARBA" id="ARBA00023315"/>
    </source>
</evidence>
<organism evidence="4 5">
    <name type="scientific">Fluviispira sanaruensis</name>
    <dbReference type="NCBI Taxonomy" id="2493639"/>
    <lineage>
        <taxon>Bacteria</taxon>
        <taxon>Pseudomonadati</taxon>
        <taxon>Bdellovibrionota</taxon>
        <taxon>Oligoflexia</taxon>
        <taxon>Silvanigrellales</taxon>
        <taxon>Silvanigrellaceae</taxon>
        <taxon>Fluviispira</taxon>
    </lineage>
</organism>
<evidence type="ECO:0000259" key="3">
    <source>
        <dbReference type="Pfam" id="PF25087"/>
    </source>
</evidence>
<protein>
    <submittedName>
        <fullName evidence="4">UDP-N-acetylglucosamine diphosphorylase</fullName>
    </submittedName>
</protein>
<dbReference type="Proteomes" id="UP000291236">
    <property type="component" value="Chromosome"/>
</dbReference>
<gene>
    <name evidence="4" type="ORF">JCM31447_08130</name>
</gene>
<dbReference type="RefSeq" id="WP_130606812.1">
    <property type="nucleotide sequence ID" value="NZ_AP019368.1"/>
</dbReference>
<dbReference type="PANTHER" id="PTHR43584">
    <property type="entry name" value="NUCLEOTIDYL TRANSFERASE"/>
    <property type="match status" value="1"/>
</dbReference>
<dbReference type="EMBL" id="AP019368">
    <property type="protein sequence ID" value="BBH52372.1"/>
    <property type="molecule type" value="Genomic_DNA"/>
</dbReference>
<dbReference type="SUPFAM" id="SSF51161">
    <property type="entry name" value="Trimeric LpxA-like enzymes"/>
    <property type="match status" value="1"/>
</dbReference>
<evidence type="ECO:0000313" key="4">
    <source>
        <dbReference type="EMBL" id="BBH52372.1"/>
    </source>
</evidence>
<dbReference type="Gene3D" id="2.160.10.10">
    <property type="entry name" value="Hexapeptide repeat proteins"/>
    <property type="match status" value="1"/>
</dbReference>
<evidence type="ECO:0000256" key="1">
    <source>
        <dbReference type="ARBA" id="ARBA00022679"/>
    </source>
</evidence>
<dbReference type="InterPro" id="IPR050065">
    <property type="entry name" value="GlmU-like"/>
</dbReference>
<keyword evidence="5" id="KW-1185">Reference proteome</keyword>
<dbReference type="AlphaFoldDB" id="A0A4P2VU07"/>
<dbReference type="InterPro" id="IPR056729">
    <property type="entry name" value="GMPPB_C"/>
</dbReference>
<proteinExistence type="predicted"/>
<keyword evidence="1" id="KW-0808">Transferase</keyword>
<reference evidence="4 5" key="1">
    <citation type="submission" date="2018-12" db="EMBL/GenBank/DDBJ databases">
        <title>Rubrispira sanarue gen. nov., sp., nov., a member of the order Silvanigrellales, isolated from a brackish lake in Hamamatsu Japan.</title>
        <authorList>
            <person name="Maejima Y."/>
            <person name="Iino T."/>
            <person name="Muraguchi Y."/>
            <person name="Fukuda K."/>
            <person name="Nojiri H."/>
            <person name="Ohkuma M."/>
            <person name="Moriuchi R."/>
            <person name="Dohra H."/>
            <person name="Kimbara K."/>
            <person name="Shintani M."/>
        </authorList>
    </citation>
    <scope>NUCLEOTIDE SEQUENCE [LARGE SCALE GENOMIC DNA]</scope>
    <source>
        <strain evidence="4 5">RF1110005</strain>
    </source>
</reference>
<accession>A0A4P2VU07</accession>
<dbReference type="GO" id="GO:0016779">
    <property type="term" value="F:nucleotidyltransferase activity"/>
    <property type="evidence" value="ECO:0007669"/>
    <property type="project" value="UniProtKB-ARBA"/>
</dbReference>
<dbReference type="InterPro" id="IPR011004">
    <property type="entry name" value="Trimer_LpxA-like_sf"/>
</dbReference>
<feature type="domain" description="Mannose-1-phosphate guanyltransferase C-terminal" evidence="3">
    <location>
        <begin position="96"/>
        <end position="213"/>
    </location>
</feature>
<dbReference type="GO" id="GO:0016746">
    <property type="term" value="F:acyltransferase activity"/>
    <property type="evidence" value="ECO:0007669"/>
    <property type="project" value="UniProtKB-KW"/>
</dbReference>
<evidence type="ECO:0000313" key="5">
    <source>
        <dbReference type="Proteomes" id="UP000291236"/>
    </source>
</evidence>
<dbReference type="Pfam" id="PF25087">
    <property type="entry name" value="GMPPB_C"/>
    <property type="match status" value="1"/>
</dbReference>